<accession>A0ABD0THE3</accession>
<organism evidence="2 3">
    <name type="scientific">Loxostege sticticalis</name>
    <name type="common">Beet webworm moth</name>
    <dbReference type="NCBI Taxonomy" id="481309"/>
    <lineage>
        <taxon>Eukaryota</taxon>
        <taxon>Metazoa</taxon>
        <taxon>Ecdysozoa</taxon>
        <taxon>Arthropoda</taxon>
        <taxon>Hexapoda</taxon>
        <taxon>Insecta</taxon>
        <taxon>Pterygota</taxon>
        <taxon>Neoptera</taxon>
        <taxon>Endopterygota</taxon>
        <taxon>Lepidoptera</taxon>
        <taxon>Glossata</taxon>
        <taxon>Ditrysia</taxon>
        <taxon>Pyraloidea</taxon>
        <taxon>Crambidae</taxon>
        <taxon>Pyraustinae</taxon>
        <taxon>Loxostege</taxon>
    </lineage>
</organism>
<keyword evidence="1" id="KW-0732">Signal</keyword>
<reference evidence="2 3" key="1">
    <citation type="submission" date="2024-06" db="EMBL/GenBank/DDBJ databases">
        <title>A chromosome-level genome assembly of beet webworm, Loxostege sticticalis.</title>
        <authorList>
            <person name="Zhang Y."/>
        </authorList>
    </citation>
    <scope>NUCLEOTIDE SEQUENCE [LARGE SCALE GENOMIC DNA]</scope>
    <source>
        <strain evidence="2">AQ028</strain>
        <tissue evidence="2">Male pupae</tissue>
    </source>
</reference>
<sequence length="117" mass="11985">MLVALAASLFALITTTHAQELCGTNSIGVPVNTQYMVKQLPPVSMPAGSREVTVDIPEHACAPAGMIGSVPGGVLLKACDFAAAPVVHLKSLKHAVVSRASYSAPGVVHTTVQCVPI</sequence>
<evidence type="ECO:0000313" key="3">
    <source>
        <dbReference type="Proteomes" id="UP001549921"/>
    </source>
</evidence>
<comment type="caution">
    <text evidence="2">The sequence shown here is derived from an EMBL/GenBank/DDBJ whole genome shotgun (WGS) entry which is preliminary data.</text>
</comment>
<dbReference type="EMBL" id="JBEDNZ010000004">
    <property type="protein sequence ID" value="KAL0848749.1"/>
    <property type="molecule type" value="Genomic_DNA"/>
</dbReference>
<protein>
    <submittedName>
        <fullName evidence="2">Uncharacterized protein</fullName>
    </submittedName>
</protein>
<dbReference type="Proteomes" id="UP001549921">
    <property type="component" value="Unassembled WGS sequence"/>
</dbReference>
<name>A0ABD0THE3_LOXSC</name>
<feature type="signal peptide" evidence="1">
    <location>
        <begin position="1"/>
        <end position="18"/>
    </location>
</feature>
<feature type="chain" id="PRO_5044816685" evidence="1">
    <location>
        <begin position="19"/>
        <end position="117"/>
    </location>
</feature>
<proteinExistence type="predicted"/>
<evidence type="ECO:0000313" key="2">
    <source>
        <dbReference type="EMBL" id="KAL0848749.1"/>
    </source>
</evidence>
<dbReference type="AlphaFoldDB" id="A0ABD0THE3"/>
<gene>
    <name evidence="2" type="ORF">ABMA28_013184</name>
</gene>
<evidence type="ECO:0000256" key="1">
    <source>
        <dbReference type="SAM" id="SignalP"/>
    </source>
</evidence>